<dbReference type="AlphaFoldDB" id="O87160"/>
<keyword evidence="1" id="KW-1133">Transmembrane helix</keyword>
<feature type="transmembrane region" description="Helical" evidence="1">
    <location>
        <begin position="211"/>
        <end position="235"/>
    </location>
</feature>
<organism evidence="2">
    <name type="scientific">Vibrio cholerae</name>
    <dbReference type="NCBI Taxonomy" id="666"/>
    <lineage>
        <taxon>Bacteria</taxon>
        <taxon>Pseudomonadati</taxon>
        <taxon>Pseudomonadota</taxon>
        <taxon>Gammaproteobacteria</taxon>
        <taxon>Vibrionales</taxon>
        <taxon>Vibrionaceae</taxon>
        <taxon>Vibrio</taxon>
    </lineage>
</organism>
<feature type="transmembrane region" description="Helical" evidence="1">
    <location>
        <begin position="101"/>
        <end position="118"/>
    </location>
</feature>
<keyword evidence="1" id="KW-0472">Membrane</keyword>
<feature type="transmembrane region" description="Helical" evidence="1">
    <location>
        <begin position="352"/>
        <end position="371"/>
    </location>
</feature>
<dbReference type="EMBL" id="AB012957">
    <property type="protein sequence ID" value="BAA33635.1"/>
    <property type="molecule type" value="Genomic_DNA"/>
</dbReference>
<dbReference type="RefSeq" id="WP_148536393.1">
    <property type="nucleotide sequence ID" value="NZ_VSFY01000001.1"/>
</dbReference>
<feature type="transmembrane region" description="Helical" evidence="1">
    <location>
        <begin position="320"/>
        <end position="345"/>
    </location>
</feature>
<proteinExistence type="predicted"/>
<reference evidence="2" key="1">
    <citation type="journal article" date="1999" name="Gene">
        <title>The genes responsible for O-antigen synthesis of Vibrio cholerae O139 are closely related to those of Vibrio cholerae O22.</title>
        <authorList>
            <person name="Yamasaki S."/>
            <person name="Shimizu T."/>
            <person name="Hoshino K."/>
            <person name="Ho S.-T."/>
            <person name="Shimada T."/>
            <person name="Nair G.B."/>
            <person name="Takeda Y."/>
        </authorList>
    </citation>
    <scope>NUCLEOTIDE SEQUENCE</scope>
    <source>
        <strain evidence="2">O22</strain>
    </source>
</reference>
<feature type="transmembrane region" description="Helical" evidence="1">
    <location>
        <begin position="283"/>
        <end position="300"/>
    </location>
</feature>
<feature type="transmembrane region" description="Helical" evidence="1">
    <location>
        <begin position="241"/>
        <end position="262"/>
    </location>
</feature>
<dbReference type="PIR" id="T44331">
    <property type="entry name" value="T44331"/>
</dbReference>
<feature type="transmembrane region" description="Helical" evidence="1">
    <location>
        <begin position="39"/>
        <end position="58"/>
    </location>
</feature>
<evidence type="ECO:0000256" key="1">
    <source>
        <dbReference type="SAM" id="Phobius"/>
    </source>
</evidence>
<sequence length="398" mass="47080">MSSMVRKLGFFNFLCFSILILIVFSYYSVKRFFLLDELFLLDLLMFFYVMVSVFNYILKNGGLRILRCSLYFIFFLYLALFPSLFLLVFSRDVVGGSVFISQYYFTFTILPLFFNYLYVNRHVRFFLMVVFWGGVIVCLMYVLILVHPVFLWSDIFQQSRKISEGIGFGFRFFLGEFTPNEMGHYFVFFLLSFISLVSIDSNNKKIFTIPVVLFTFIMTLSKTVWVQILASSILIKNKTSILFFYSLLFFVVVFLFVFYSDFFVFFARDFSTEASSNAKRISMYYDSILYLPYSILWPAFHSDVNVVLSGVNVTSVHNGFLSYISNFGLISFLMLFLSFYGFLFLNLRRSNFFIFLLIHIDFIVLAFNPMINARHVWLPLFMLVYMFYHLKKFGRSLD</sequence>
<accession>O87160</accession>
<feature type="transmembrane region" description="Helical" evidence="1">
    <location>
        <begin position="70"/>
        <end position="89"/>
    </location>
</feature>
<feature type="transmembrane region" description="Helical" evidence="1">
    <location>
        <begin position="9"/>
        <end position="27"/>
    </location>
</feature>
<name>O87160_VIBCL</name>
<feature type="transmembrane region" description="Helical" evidence="1">
    <location>
        <begin position="125"/>
        <end position="150"/>
    </location>
</feature>
<keyword evidence="1" id="KW-0812">Transmembrane</keyword>
<protein>
    <submittedName>
        <fullName evidence="2">WblD protein</fullName>
    </submittedName>
</protein>
<evidence type="ECO:0000313" key="2">
    <source>
        <dbReference type="EMBL" id="BAA33635.1"/>
    </source>
</evidence>
<feature type="transmembrane region" description="Helical" evidence="1">
    <location>
        <begin position="182"/>
        <end position="199"/>
    </location>
</feature>
<gene>
    <name evidence="2" type="primary">wblD</name>
</gene>